<evidence type="ECO:0000256" key="9">
    <source>
        <dbReference type="RuleBase" id="RU000461"/>
    </source>
</evidence>
<keyword evidence="6 8" id="KW-0408">Iron</keyword>
<dbReference type="PRINTS" id="PR00464">
    <property type="entry name" value="EP450II"/>
</dbReference>
<sequence length="521" mass="59117">MQKFTISEDMETTVFEKIVSLGRRSLTAGFVVWLGIAVLLVYVVSRHSAARKAQIQHGCHPVRQHPRKDPILGLDYVVESVRAFRQHRFLATLQHRHKTSGMTFGIRVFRSRGIFTIDPKNIQAILSTRFKDYSLGNRSTVMGPLLGRGIFVTNGPEWAHSRALLRPHFVKDRLVNLGSLEGHVRSLLACIPDDRQVDLQELFLRFTLDATTDFLFGNSADSLAGGGTEEEREFSEAFRLAMDDITLQFRMGPFSVFRRLDPKVKAAYRTCRTYVDIFVDKAIAKRENVDMTEKGGEREPFLDELAKTTTDREKIRDELLSILLAGRDTTASLLSSLFHVLARRPDVWQKVRREAAGLKGNAPTYAALQTMKYAKQVINEVLRLYPPVPNNRRVAVRDTVLPRGGGPDGDFPVFVPKGSLVLYSVYAMHRHVDLFGQDAEEFRPERWDTTRCSWEYLPFNGGPRICLGQQYALTEALYVLLRFTQEFQSIETQDTTPWTESLTLTVCSANGVQVTMQRVKG</sequence>
<evidence type="ECO:0000256" key="2">
    <source>
        <dbReference type="ARBA" id="ARBA00010617"/>
    </source>
</evidence>
<evidence type="ECO:0000256" key="5">
    <source>
        <dbReference type="ARBA" id="ARBA00023002"/>
    </source>
</evidence>
<comment type="similarity">
    <text evidence="2 9">Belongs to the cytochrome P450 family.</text>
</comment>
<organism evidence="11 12">
    <name type="scientific">Talaromyces islandicus</name>
    <name type="common">Penicillium islandicum</name>
    <dbReference type="NCBI Taxonomy" id="28573"/>
    <lineage>
        <taxon>Eukaryota</taxon>
        <taxon>Fungi</taxon>
        <taxon>Dikarya</taxon>
        <taxon>Ascomycota</taxon>
        <taxon>Pezizomycotina</taxon>
        <taxon>Eurotiomycetes</taxon>
        <taxon>Eurotiomycetidae</taxon>
        <taxon>Eurotiales</taxon>
        <taxon>Trichocomaceae</taxon>
        <taxon>Talaromyces</taxon>
        <taxon>Talaromyces sect. Islandici</taxon>
    </lineage>
</organism>
<protein>
    <submittedName>
        <fullName evidence="11">Uncharacterized protein</fullName>
    </submittedName>
</protein>
<evidence type="ECO:0000256" key="6">
    <source>
        <dbReference type="ARBA" id="ARBA00023004"/>
    </source>
</evidence>
<evidence type="ECO:0000256" key="3">
    <source>
        <dbReference type="ARBA" id="ARBA00022617"/>
    </source>
</evidence>
<dbReference type="PROSITE" id="PS00086">
    <property type="entry name" value="CYTOCHROME_P450"/>
    <property type="match status" value="1"/>
</dbReference>
<keyword evidence="12" id="KW-1185">Reference proteome</keyword>
<dbReference type="InterPro" id="IPR002402">
    <property type="entry name" value="Cyt_P450_E_grp-II"/>
</dbReference>
<keyword evidence="10" id="KW-0472">Membrane</keyword>
<dbReference type="InterPro" id="IPR017972">
    <property type="entry name" value="Cyt_P450_CS"/>
</dbReference>
<dbReference type="InterPro" id="IPR047146">
    <property type="entry name" value="Cyt_P450_E_CYP52_fungi"/>
</dbReference>
<evidence type="ECO:0000256" key="1">
    <source>
        <dbReference type="ARBA" id="ARBA00001971"/>
    </source>
</evidence>
<dbReference type="GO" id="GO:0016712">
    <property type="term" value="F:oxidoreductase activity, acting on paired donors, with incorporation or reduction of molecular oxygen, reduced flavin or flavoprotein as one donor, and incorporation of one atom of oxygen"/>
    <property type="evidence" value="ECO:0007669"/>
    <property type="project" value="InterPro"/>
</dbReference>
<evidence type="ECO:0000256" key="4">
    <source>
        <dbReference type="ARBA" id="ARBA00022723"/>
    </source>
</evidence>
<dbReference type="InterPro" id="IPR001128">
    <property type="entry name" value="Cyt_P450"/>
</dbReference>
<dbReference type="CDD" id="cd11063">
    <property type="entry name" value="CYP52"/>
    <property type="match status" value="1"/>
</dbReference>
<keyword evidence="10" id="KW-1133">Transmembrane helix</keyword>
<keyword evidence="10" id="KW-0812">Transmembrane</keyword>
<comment type="cofactor">
    <cofactor evidence="1 8">
        <name>heme</name>
        <dbReference type="ChEBI" id="CHEBI:30413"/>
    </cofactor>
</comment>
<dbReference type="AlphaFoldDB" id="A0A0U1LIB9"/>
<evidence type="ECO:0000313" key="11">
    <source>
        <dbReference type="EMBL" id="CRG82769.1"/>
    </source>
</evidence>
<evidence type="ECO:0000256" key="8">
    <source>
        <dbReference type="PIRSR" id="PIRSR602402-1"/>
    </source>
</evidence>
<keyword evidence="3 8" id="KW-0349">Heme</keyword>
<dbReference type="Proteomes" id="UP000054383">
    <property type="component" value="Unassembled WGS sequence"/>
</dbReference>
<dbReference type="InterPro" id="IPR002974">
    <property type="entry name" value="Cyt_P450_E_CYP52_ascomycetes"/>
</dbReference>
<name>A0A0U1LIB9_TALIS</name>
<dbReference type="SUPFAM" id="SSF48264">
    <property type="entry name" value="Cytochrome P450"/>
    <property type="match status" value="1"/>
</dbReference>
<evidence type="ECO:0000256" key="10">
    <source>
        <dbReference type="SAM" id="Phobius"/>
    </source>
</evidence>
<dbReference type="GO" id="GO:0020037">
    <property type="term" value="F:heme binding"/>
    <property type="evidence" value="ECO:0007669"/>
    <property type="project" value="InterPro"/>
</dbReference>
<dbReference type="PRINTS" id="PR01239">
    <property type="entry name" value="EP450IICYP52"/>
</dbReference>
<dbReference type="PANTHER" id="PTHR24287">
    <property type="entry name" value="P450, PUTATIVE (EUROFUNG)-RELATED"/>
    <property type="match status" value="1"/>
</dbReference>
<proteinExistence type="inferred from homology"/>
<dbReference type="PANTHER" id="PTHR24287:SF17">
    <property type="entry name" value="P450, PUTATIVE (EUROFUNG)-RELATED"/>
    <property type="match status" value="1"/>
</dbReference>
<accession>A0A0U1LIB9</accession>
<dbReference type="OrthoDB" id="1470350at2759"/>
<keyword evidence="5 9" id="KW-0560">Oxidoreductase</keyword>
<gene>
    <name evidence="11" type="ORF">PISL3812_00115</name>
</gene>
<evidence type="ECO:0000313" key="12">
    <source>
        <dbReference type="Proteomes" id="UP000054383"/>
    </source>
</evidence>
<dbReference type="Pfam" id="PF00067">
    <property type="entry name" value="p450"/>
    <property type="match status" value="1"/>
</dbReference>
<dbReference type="OMA" id="SHDICRA"/>
<dbReference type="STRING" id="28573.A0A0U1LIB9"/>
<keyword evidence="7 9" id="KW-0503">Monooxygenase</keyword>
<dbReference type="EMBL" id="CVMT01000001">
    <property type="protein sequence ID" value="CRG82769.1"/>
    <property type="molecule type" value="Genomic_DNA"/>
</dbReference>
<dbReference type="GO" id="GO:0005506">
    <property type="term" value="F:iron ion binding"/>
    <property type="evidence" value="ECO:0007669"/>
    <property type="project" value="InterPro"/>
</dbReference>
<dbReference type="InterPro" id="IPR036396">
    <property type="entry name" value="Cyt_P450_sf"/>
</dbReference>
<keyword evidence="4 8" id="KW-0479">Metal-binding</keyword>
<feature type="binding site" description="axial binding residue" evidence="8">
    <location>
        <position position="466"/>
    </location>
    <ligand>
        <name>heme</name>
        <dbReference type="ChEBI" id="CHEBI:30413"/>
    </ligand>
    <ligandPart>
        <name>Fe</name>
        <dbReference type="ChEBI" id="CHEBI:18248"/>
    </ligandPart>
</feature>
<evidence type="ECO:0000256" key="7">
    <source>
        <dbReference type="ARBA" id="ARBA00023033"/>
    </source>
</evidence>
<dbReference type="PRINTS" id="PR00385">
    <property type="entry name" value="P450"/>
</dbReference>
<reference evidence="11 12" key="1">
    <citation type="submission" date="2015-04" db="EMBL/GenBank/DDBJ databases">
        <authorList>
            <person name="Syromyatnikov M.Y."/>
            <person name="Popov V.N."/>
        </authorList>
    </citation>
    <scope>NUCLEOTIDE SEQUENCE [LARGE SCALE GENOMIC DNA]</scope>
    <source>
        <strain evidence="11">WF-38-12</strain>
    </source>
</reference>
<dbReference type="Gene3D" id="1.10.630.10">
    <property type="entry name" value="Cytochrome P450"/>
    <property type="match status" value="1"/>
</dbReference>
<feature type="transmembrane region" description="Helical" evidence="10">
    <location>
        <begin position="26"/>
        <end position="44"/>
    </location>
</feature>